<reference evidence="2 3" key="1">
    <citation type="journal article" date="2010" name="DNA Res.">
        <title>Bacterial lifestyle in a deep-sea hydrothermal vent chimney revealed by the genome sequence of the thermophilic bacterium Deferribacter desulfuricans SSM1.</title>
        <authorList>
            <person name="Takaki Y."/>
            <person name="Shimamura S."/>
            <person name="Nakagawa S."/>
            <person name="Fukuhara Y."/>
            <person name="Horikawa H."/>
            <person name="Ankai A."/>
            <person name="Harada T."/>
            <person name="Hosoyama A."/>
            <person name="Oguchi A."/>
            <person name="Fukui S."/>
            <person name="Fujita N."/>
            <person name="Takami H."/>
            <person name="Takai K."/>
        </authorList>
    </citation>
    <scope>NUCLEOTIDE SEQUENCE [LARGE SCALE GENOMIC DNA]</scope>
    <source>
        <strain evidence="3">DSM 14783 / JCM 11476 / NBRC 101012 / SSM1</strain>
    </source>
</reference>
<accession>D3PC97</accession>
<gene>
    <name evidence="2" type="ordered locus">DEFDS_0741</name>
</gene>
<dbReference type="InterPro" id="IPR051829">
    <property type="entry name" value="Multiheme_Cytochr_ET"/>
</dbReference>
<evidence type="ECO:0000313" key="2">
    <source>
        <dbReference type="EMBL" id="BAI80220.1"/>
    </source>
</evidence>
<dbReference type="STRING" id="639282.DEFDS_0741"/>
<dbReference type="SUPFAM" id="SSF48695">
    <property type="entry name" value="Multiheme cytochromes"/>
    <property type="match status" value="1"/>
</dbReference>
<dbReference type="EMBL" id="AP011529">
    <property type="protein sequence ID" value="BAI80220.1"/>
    <property type="molecule type" value="Genomic_DNA"/>
</dbReference>
<keyword evidence="1" id="KW-0732">Signal</keyword>
<dbReference type="eggNOG" id="COG3043">
    <property type="taxonomic scope" value="Bacteria"/>
</dbReference>
<dbReference type="PANTHER" id="PTHR35038">
    <property type="entry name" value="DISSIMILATORY SULFITE REDUCTASE SIRA"/>
    <property type="match status" value="1"/>
</dbReference>
<dbReference type="Gene3D" id="1.10.1130.10">
    <property type="entry name" value="Flavocytochrome C3, Chain A"/>
    <property type="match status" value="1"/>
</dbReference>
<evidence type="ECO:0000313" key="3">
    <source>
        <dbReference type="Proteomes" id="UP000001520"/>
    </source>
</evidence>
<name>D3PC97_DEFDS</name>
<dbReference type="Proteomes" id="UP000001520">
    <property type="component" value="Chromosome"/>
</dbReference>
<dbReference type="AlphaFoldDB" id="D3PC97"/>
<dbReference type="PANTHER" id="PTHR35038:SF6">
    <property type="entry name" value="SURFACE LOCALIZED DECAHEME CYTOCHROME C LIPOPROTEIN"/>
    <property type="match status" value="1"/>
</dbReference>
<dbReference type="KEGG" id="ddf:DEFDS_0741"/>
<dbReference type="HOGENOM" id="CLU_857176_0_0_0"/>
<keyword evidence="3" id="KW-1185">Reference proteome</keyword>
<protein>
    <submittedName>
        <fullName evidence="2">Multiheme c-type cytochrome</fullName>
    </submittedName>
</protein>
<sequence>MKKYYFFIFLFTFVLDLFAYQDDYVVNKKVLCSECHKKSEISSFCLVNKSCDICHSGTKKKSAFLSNEYFINFIKKKRNPHNSNYLCNVCHNILNIKKAENELKLCLSCHDVSYVNLYGHSFGFVYKEKKDVIIPDDFHLKEGKVVCSTCHVFKCQNNFNNYKLLKKGYSRLEDYCFNCHKKEYFKKFNPHIQIDKNGKLITNTCTICHLKIPDIQTAKTKDDVKLKSENINEICNGCHQVSGLHPTGINHLIKPNNVIIDRINKFLSKESIYVPFGKDYQILCVTCHLPHQYELIPEQAAGKFERRMRFNKGKDLCIMCHNKI</sequence>
<dbReference type="OrthoDB" id="9783112at2"/>
<evidence type="ECO:0000256" key="1">
    <source>
        <dbReference type="ARBA" id="ARBA00022729"/>
    </source>
</evidence>
<dbReference type="GO" id="GO:0016491">
    <property type="term" value="F:oxidoreductase activity"/>
    <property type="evidence" value="ECO:0007669"/>
    <property type="project" value="TreeGrafter"/>
</dbReference>
<organism evidence="2 3">
    <name type="scientific">Deferribacter desulfuricans (strain DSM 14783 / JCM 11476 / NBRC 101012 / SSM1)</name>
    <dbReference type="NCBI Taxonomy" id="639282"/>
    <lineage>
        <taxon>Bacteria</taxon>
        <taxon>Pseudomonadati</taxon>
        <taxon>Deferribacterota</taxon>
        <taxon>Deferribacteres</taxon>
        <taxon>Deferribacterales</taxon>
        <taxon>Deferribacteraceae</taxon>
        <taxon>Deferribacter</taxon>
    </lineage>
</organism>
<proteinExistence type="predicted"/>
<dbReference type="InterPro" id="IPR036280">
    <property type="entry name" value="Multihaem_cyt_sf"/>
</dbReference>
<dbReference type="RefSeq" id="WP_013007468.1">
    <property type="nucleotide sequence ID" value="NC_013939.1"/>
</dbReference>
<dbReference type="Gene3D" id="3.90.10.10">
    <property type="entry name" value="Cytochrome C3"/>
    <property type="match status" value="1"/>
</dbReference>